<dbReference type="InterPro" id="IPR036397">
    <property type="entry name" value="RNaseH_sf"/>
</dbReference>
<evidence type="ECO:0000256" key="5">
    <source>
        <dbReference type="SAM" id="MobiDB-lite"/>
    </source>
</evidence>
<evidence type="ECO:0000256" key="3">
    <source>
        <dbReference type="ARBA" id="ARBA00023242"/>
    </source>
</evidence>
<accession>A0A087TI17</accession>
<dbReference type="Gene3D" id="3.30.420.10">
    <property type="entry name" value="Ribonuclease H-like superfamily/Ribonuclease H"/>
    <property type="match status" value="1"/>
</dbReference>
<feature type="non-terminal residue" evidence="8">
    <location>
        <position position="573"/>
    </location>
</feature>
<keyword evidence="2 4" id="KW-0238">DNA-binding</keyword>
<name>A0A087TI17_STEMI</name>
<dbReference type="Pfam" id="PF03221">
    <property type="entry name" value="HTH_Tnp_Tc5"/>
    <property type="match status" value="1"/>
</dbReference>
<dbReference type="AlphaFoldDB" id="A0A087TI17"/>
<dbReference type="PROSITE" id="PS50960">
    <property type="entry name" value="HTH_PSQ"/>
    <property type="match status" value="1"/>
</dbReference>
<proteinExistence type="predicted"/>
<dbReference type="InterPro" id="IPR004875">
    <property type="entry name" value="DDE_SF_endonuclease_dom"/>
</dbReference>
<feature type="domain" description="HTH CENPB-type" evidence="7">
    <location>
        <begin position="79"/>
        <end position="151"/>
    </location>
</feature>
<feature type="region of interest" description="Disordered" evidence="5">
    <location>
        <begin position="1"/>
        <end position="21"/>
    </location>
</feature>
<evidence type="ECO:0000259" key="6">
    <source>
        <dbReference type="PROSITE" id="PS50960"/>
    </source>
</evidence>
<gene>
    <name evidence="8" type="ORF">X975_20121</name>
</gene>
<dbReference type="OrthoDB" id="6434773at2759"/>
<dbReference type="InterPro" id="IPR009057">
    <property type="entry name" value="Homeodomain-like_sf"/>
</dbReference>
<dbReference type="InterPro" id="IPR050863">
    <property type="entry name" value="CenT-Element_Derived"/>
</dbReference>
<dbReference type="Gene3D" id="1.10.10.60">
    <property type="entry name" value="Homeodomain-like"/>
    <property type="match status" value="2"/>
</dbReference>
<feature type="domain" description="HTH psq-type" evidence="6">
    <location>
        <begin position="13"/>
        <end position="64"/>
    </location>
</feature>
<dbReference type="GO" id="GO:0005634">
    <property type="term" value="C:nucleus"/>
    <property type="evidence" value="ECO:0007669"/>
    <property type="project" value="UniProtKB-SubCell"/>
</dbReference>
<sequence>MSERVSNSGAAKGSTKRKHVSMSIKQKVELLQKMDKGVSVSKLCKEYGIGKSTVYDIKKKKKELFEFLVDSNTPLAMNNRKIFRYAKSDDHDKVMIEWVRQRRSEGVSLTGPMLMAQAKIFHEEMNLKTECTYSTGWLTKFKNRHGITQLKISGENTLTDTEATELFADEFIELITSEELSPEQIYNADETGLFWQYVPRNTLATSAEKAPTGVKDSKARLTILACANAAGTHKCKLFVIGKHTRPQAFKGVTILPVIYRANKRAWMTRALMKDWFENHFIPEARQHLTSIGLPGDSKIVLIVDNCLAHTSLQVLAKDNVSVLFFPPNCTSIIQPMDNGIVHTLKCKYKVAFLKSMLNFLNNGKTIQEFLKYFSIKSAVWNIARSWEDVSPDTLKSAWQDLWPATIFHGEDVEDDSSEFEDFQISQTKGEIVQLMDFAEKCGEAVINEDDITEVFHCDDNVPVISQLTDSEICNMVLDPENTATDSEESDREVTENTTTDSEESNREVTENKKISIDKLVGILDTAIAGLEQWNFVTEQEIMSISRIKEKVLAQKTKQIKQLTLKEMFNKVNK</sequence>
<dbReference type="Pfam" id="PF04218">
    <property type="entry name" value="CENP-B_N"/>
    <property type="match status" value="1"/>
</dbReference>
<dbReference type="InterPro" id="IPR006600">
    <property type="entry name" value="HTH_CenpB_DNA-bd_dom"/>
</dbReference>
<dbReference type="OMA" id="FRISHEK"/>
<evidence type="ECO:0000313" key="8">
    <source>
        <dbReference type="EMBL" id="KFM64756.1"/>
    </source>
</evidence>
<comment type="subcellular location">
    <subcellularLocation>
        <location evidence="1 4">Nucleus</location>
    </subcellularLocation>
</comment>
<reference evidence="8 9" key="1">
    <citation type="submission" date="2013-11" db="EMBL/GenBank/DDBJ databases">
        <title>Genome sequencing of Stegodyphus mimosarum.</title>
        <authorList>
            <person name="Bechsgaard J."/>
        </authorList>
    </citation>
    <scope>NUCLEOTIDE SEQUENCE [LARGE SCALE GENOMIC DNA]</scope>
</reference>
<dbReference type="EMBL" id="KK115314">
    <property type="protein sequence ID" value="KFM64756.1"/>
    <property type="molecule type" value="Genomic_DNA"/>
</dbReference>
<dbReference type="SUPFAM" id="SSF46689">
    <property type="entry name" value="Homeodomain-like"/>
    <property type="match status" value="2"/>
</dbReference>
<dbReference type="InterPro" id="IPR007889">
    <property type="entry name" value="HTH_Psq"/>
</dbReference>
<evidence type="ECO:0000256" key="2">
    <source>
        <dbReference type="ARBA" id="ARBA00023125"/>
    </source>
</evidence>
<organism evidence="8 9">
    <name type="scientific">Stegodyphus mimosarum</name>
    <name type="common">African social velvet spider</name>
    <dbReference type="NCBI Taxonomy" id="407821"/>
    <lineage>
        <taxon>Eukaryota</taxon>
        <taxon>Metazoa</taxon>
        <taxon>Ecdysozoa</taxon>
        <taxon>Arthropoda</taxon>
        <taxon>Chelicerata</taxon>
        <taxon>Arachnida</taxon>
        <taxon>Araneae</taxon>
        <taxon>Araneomorphae</taxon>
        <taxon>Entelegynae</taxon>
        <taxon>Eresoidea</taxon>
        <taxon>Eresidae</taxon>
        <taxon>Stegodyphus</taxon>
    </lineage>
</organism>
<feature type="DNA-binding region" description="H-T-H motif" evidence="4">
    <location>
        <begin position="40"/>
        <end position="60"/>
    </location>
</feature>
<protein>
    <submittedName>
        <fullName evidence="8">Jerky protein</fullName>
    </submittedName>
</protein>
<dbReference type="PROSITE" id="PS51253">
    <property type="entry name" value="HTH_CENPB"/>
    <property type="match status" value="1"/>
</dbReference>
<keyword evidence="9" id="KW-1185">Reference proteome</keyword>
<evidence type="ECO:0000259" key="7">
    <source>
        <dbReference type="PROSITE" id="PS51253"/>
    </source>
</evidence>
<feature type="region of interest" description="Disordered" evidence="5">
    <location>
        <begin position="480"/>
        <end position="509"/>
    </location>
</feature>
<dbReference type="PANTHER" id="PTHR19303">
    <property type="entry name" value="TRANSPOSON"/>
    <property type="match status" value="1"/>
</dbReference>
<dbReference type="GO" id="GO:0003677">
    <property type="term" value="F:DNA binding"/>
    <property type="evidence" value="ECO:0007669"/>
    <property type="project" value="UniProtKB-UniRule"/>
</dbReference>
<evidence type="ECO:0000256" key="1">
    <source>
        <dbReference type="ARBA" id="ARBA00004123"/>
    </source>
</evidence>
<dbReference type="Proteomes" id="UP000054359">
    <property type="component" value="Unassembled WGS sequence"/>
</dbReference>
<dbReference type="Pfam" id="PF03184">
    <property type="entry name" value="DDE_1"/>
    <property type="match status" value="1"/>
</dbReference>
<dbReference type="SMART" id="SM00674">
    <property type="entry name" value="CENPB"/>
    <property type="match status" value="1"/>
</dbReference>
<evidence type="ECO:0000256" key="4">
    <source>
        <dbReference type="PROSITE-ProRule" id="PRU00320"/>
    </source>
</evidence>
<dbReference type="PANTHER" id="PTHR19303:SF16">
    <property type="entry name" value="JERKY PROTEIN HOMOLOG-LIKE"/>
    <property type="match status" value="1"/>
</dbReference>
<keyword evidence="3 4" id="KW-0539">Nucleus</keyword>
<evidence type="ECO:0000313" key="9">
    <source>
        <dbReference type="Proteomes" id="UP000054359"/>
    </source>
</evidence>